<accession>A0ACC2ATL3</accession>
<dbReference type="EMBL" id="CM055110">
    <property type="protein sequence ID" value="KAJ7520834.1"/>
    <property type="molecule type" value="Genomic_DNA"/>
</dbReference>
<dbReference type="Proteomes" id="UP001162992">
    <property type="component" value="Chromosome 19"/>
</dbReference>
<proteinExistence type="predicted"/>
<reference evidence="2" key="1">
    <citation type="journal article" date="2024" name="Proc. Natl. Acad. Sci. U.S.A.">
        <title>Extraordinary preservation of gene collinearity over three hundred million years revealed in homosporous lycophytes.</title>
        <authorList>
            <person name="Li C."/>
            <person name="Wickell D."/>
            <person name="Kuo L.Y."/>
            <person name="Chen X."/>
            <person name="Nie B."/>
            <person name="Liao X."/>
            <person name="Peng D."/>
            <person name="Ji J."/>
            <person name="Jenkins J."/>
            <person name="Williams M."/>
            <person name="Shu S."/>
            <person name="Plott C."/>
            <person name="Barry K."/>
            <person name="Rajasekar S."/>
            <person name="Grimwood J."/>
            <person name="Han X."/>
            <person name="Sun S."/>
            <person name="Hou Z."/>
            <person name="He W."/>
            <person name="Dai G."/>
            <person name="Sun C."/>
            <person name="Schmutz J."/>
            <person name="Leebens-Mack J.H."/>
            <person name="Li F.W."/>
            <person name="Wang L."/>
        </authorList>
    </citation>
    <scope>NUCLEOTIDE SEQUENCE [LARGE SCALE GENOMIC DNA]</scope>
    <source>
        <strain evidence="2">cv. PW_Plant_1</strain>
    </source>
</reference>
<name>A0ACC2ATL3_DIPCM</name>
<organism evidence="1 2">
    <name type="scientific">Diphasiastrum complanatum</name>
    <name type="common">Issler's clubmoss</name>
    <name type="synonym">Lycopodium complanatum</name>
    <dbReference type="NCBI Taxonomy" id="34168"/>
    <lineage>
        <taxon>Eukaryota</taxon>
        <taxon>Viridiplantae</taxon>
        <taxon>Streptophyta</taxon>
        <taxon>Embryophyta</taxon>
        <taxon>Tracheophyta</taxon>
        <taxon>Lycopodiopsida</taxon>
        <taxon>Lycopodiales</taxon>
        <taxon>Lycopodiaceae</taxon>
        <taxon>Lycopodioideae</taxon>
        <taxon>Diphasiastrum</taxon>
    </lineage>
</organism>
<evidence type="ECO:0000313" key="1">
    <source>
        <dbReference type="EMBL" id="KAJ7520834.1"/>
    </source>
</evidence>
<gene>
    <name evidence="1" type="ORF">O6H91_19G024600</name>
</gene>
<evidence type="ECO:0000313" key="2">
    <source>
        <dbReference type="Proteomes" id="UP001162992"/>
    </source>
</evidence>
<protein>
    <submittedName>
        <fullName evidence="1">Uncharacterized protein</fullName>
    </submittedName>
</protein>
<keyword evidence="2" id="KW-1185">Reference proteome</keyword>
<comment type="caution">
    <text evidence="1">The sequence shown here is derived from an EMBL/GenBank/DDBJ whole genome shotgun (WGS) entry which is preliminary data.</text>
</comment>
<sequence>MATLAPEDRFTLLSDQLKDQPQPPIAATDSNDDHQVTQQQFLGQELLWDIIFGGVTSLILRAVVMLGVPEILAQQGPGASLSVAQIAAKLPNCAHPNVGALEHILKYMARRGVFRLSGSDEEPHYGLNDVSRWLAGNVGNVSPILLLHTHEVYMATWNHLHEAVLENCLPFERVTGKPFFEYAREHPAFSSNINDFMMCYSKGVMAVVLKHYKGFDDLKSIVDVGGGVGTALSEIVRVYPQLKAINFDQPHVVANAPRIPGVEHVGGDMFDNVPSADGVFIKNTLVDWDDEKCIKVLQNCYKTLLPKSGKIMVVETILKSCAKNPKSCTKKGFFEKLAEIVDVSMLAFTDGGTSRSEIQWRNLLAAAGFTEIKSFELPEAIVIIEANAK</sequence>